<feature type="domain" description="PiggyBac transposable element-derived protein" evidence="1">
    <location>
        <begin position="5"/>
        <end position="110"/>
    </location>
</feature>
<dbReference type="EMBL" id="JYDP01000160">
    <property type="protein sequence ID" value="KRZ04601.1"/>
    <property type="molecule type" value="Genomic_DNA"/>
</dbReference>
<dbReference type="PANTHER" id="PTHR47272">
    <property type="entry name" value="DDE_TNP_1_7 DOMAIN-CONTAINING PROTEIN"/>
    <property type="match status" value="1"/>
</dbReference>
<dbReference type="STRING" id="268475.A0A0V1H2F9"/>
<proteinExistence type="predicted"/>
<protein>
    <recommendedName>
        <fullName evidence="1">PiggyBac transposable element-derived protein domain-containing protein</fullName>
    </recommendedName>
</protein>
<name>A0A0V1H2F9_9BILA</name>
<dbReference type="Pfam" id="PF13843">
    <property type="entry name" value="DDE_Tnp_1_7"/>
    <property type="match status" value="1"/>
</dbReference>
<gene>
    <name evidence="2" type="ORF">T11_14751</name>
</gene>
<dbReference type="PANTHER" id="PTHR47272:SF1">
    <property type="entry name" value="PIGGYBAC TRANSPOSABLE ELEMENT-DERIVED PROTEIN 3-LIKE"/>
    <property type="match status" value="1"/>
</dbReference>
<dbReference type="Proteomes" id="UP000055024">
    <property type="component" value="Unassembled WGS sequence"/>
</dbReference>
<evidence type="ECO:0000259" key="1">
    <source>
        <dbReference type="Pfam" id="PF13843"/>
    </source>
</evidence>
<dbReference type="OrthoDB" id="123207at2759"/>
<sequence length="118" mass="14164">MQDTELFVGTLVKMGIIPLPRFRMYWSADFRVDSIANRLTRNRFMETMCYLHFNDNWQTILDRDDPNYDRLCKIPPLLEMFRKCCVKTENEEIQCVDEQLIAYKRKTQAQAIYTLQAK</sequence>
<reference evidence="2 3" key="1">
    <citation type="submission" date="2015-01" db="EMBL/GenBank/DDBJ databases">
        <title>Evolution of Trichinella species and genotypes.</title>
        <authorList>
            <person name="Korhonen P.K."/>
            <person name="Edoardo P."/>
            <person name="Giuseppe L.R."/>
            <person name="Gasser R.B."/>
        </authorList>
    </citation>
    <scope>NUCLEOTIDE SEQUENCE [LARGE SCALE GENOMIC DNA]</scope>
    <source>
        <strain evidence="2">ISS1029</strain>
    </source>
</reference>
<accession>A0A0V1H2F9</accession>
<evidence type="ECO:0000313" key="2">
    <source>
        <dbReference type="EMBL" id="KRZ04601.1"/>
    </source>
</evidence>
<comment type="caution">
    <text evidence="2">The sequence shown here is derived from an EMBL/GenBank/DDBJ whole genome shotgun (WGS) entry which is preliminary data.</text>
</comment>
<dbReference type="AlphaFoldDB" id="A0A0V1H2F9"/>
<evidence type="ECO:0000313" key="3">
    <source>
        <dbReference type="Proteomes" id="UP000055024"/>
    </source>
</evidence>
<keyword evidence="3" id="KW-1185">Reference proteome</keyword>
<organism evidence="2 3">
    <name type="scientific">Trichinella zimbabwensis</name>
    <dbReference type="NCBI Taxonomy" id="268475"/>
    <lineage>
        <taxon>Eukaryota</taxon>
        <taxon>Metazoa</taxon>
        <taxon>Ecdysozoa</taxon>
        <taxon>Nematoda</taxon>
        <taxon>Enoplea</taxon>
        <taxon>Dorylaimia</taxon>
        <taxon>Trichinellida</taxon>
        <taxon>Trichinellidae</taxon>
        <taxon>Trichinella</taxon>
    </lineage>
</organism>
<dbReference type="InterPro" id="IPR029526">
    <property type="entry name" value="PGBD"/>
</dbReference>